<proteinExistence type="predicted"/>
<feature type="region of interest" description="Disordered" evidence="1">
    <location>
        <begin position="1"/>
        <end position="30"/>
    </location>
</feature>
<dbReference type="RefSeq" id="WP_378220635.1">
    <property type="nucleotide sequence ID" value="NZ_JBHRTK010000012.1"/>
</dbReference>
<name>A0ABV7KCU8_9HYPH</name>
<organism evidence="2 3">
    <name type="scientific">Aquamicrobium soli</name>
    <dbReference type="NCBI Taxonomy" id="1811518"/>
    <lineage>
        <taxon>Bacteria</taxon>
        <taxon>Pseudomonadati</taxon>
        <taxon>Pseudomonadota</taxon>
        <taxon>Alphaproteobacteria</taxon>
        <taxon>Hyphomicrobiales</taxon>
        <taxon>Phyllobacteriaceae</taxon>
        <taxon>Aquamicrobium</taxon>
    </lineage>
</organism>
<dbReference type="EMBL" id="JBHRTK010000012">
    <property type="protein sequence ID" value="MFC3206831.1"/>
    <property type="molecule type" value="Genomic_DNA"/>
</dbReference>
<protein>
    <submittedName>
        <fullName evidence="2">Uncharacterized protein</fullName>
    </submittedName>
</protein>
<reference evidence="3" key="1">
    <citation type="journal article" date="2019" name="Int. J. Syst. Evol. Microbiol.">
        <title>The Global Catalogue of Microorganisms (GCM) 10K type strain sequencing project: providing services to taxonomists for standard genome sequencing and annotation.</title>
        <authorList>
            <consortium name="The Broad Institute Genomics Platform"/>
            <consortium name="The Broad Institute Genome Sequencing Center for Infectious Disease"/>
            <person name="Wu L."/>
            <person name="Ma J."/>
        </authorList>
    </citation>
    <scope>NUCLEOTIDE SEQUENCE [LARGE SCALE GENOMIC DNA]</scope>
    <source>
        <strain evidence="3">KCTC 52165</strain>
    </source>
</reference>
<comment type="caution">
    <text evidence="2">The sequence shown here is derived from an EMBL/GenBank/DDBJ whole genome shotgun (WGS) entry which is preliminary data.</text>
</comment>
<sequence length="341" mass="38036">MAWTPAAGSPIADGQHTPAARSGNAIGNQFTPATVRSQPTVAAPEWASGHVPLAPYNPEPLADIIDEIVNLHRRRQAVIRAKTKVILMMKAEVRSLLCRESDFEEDKTTDRKTAYGKTPRKLTKAAQKRVDDAIKEALAEIAAGMPVGLVASTIQSYVQSEEMFESQQDAYKKQLVKHAKRLPVYEWVKGVPGFGDVSFATIVGECGDVGTYKSVSAVWKRLGLAVINGRRQGNPGEGATAQVWIDHGYNRARRSVSYVAREHVIGGMGKWRPEYGSNLGDATYYQRVYAERARYEAAKLGMPIERSDKGKESYKKHVAMRAHRYVEKRLLKHLYLEWRRA</sequence>
<evidence type="ECO:0000313" key="2">
    <source>
        <dbReference type="EMBL" id="MFC3206831.1"/>
    </source>
</evidence>
<keyword evidence="3" id="KW-1185">Reference proteome</keyword>
<dbReference type="Proteomes" id="UP001595583">
    <property type="component" value="Unassembled WGS sequence"/>
</dbReference>
<evidence type="ECO:0000256" key="1">
    <source>
        <dbReference type="SAM" id="MobiDB-lite"/>
    </source>
</evidence>
<gene>
    <name evidence="2" type="ORF">ACFOHJ_11460</name>
</gene>
<accession>A0ABV7KCU8</accession>
<evidence type="ECO:0000313" key="3">
    <source>
        <dbReference type="Proteomes" id="UP001595583"/>
    </source>
</evidence>